<organism evidence="2">
    <name type="scientific">Ailuropoda melanoleuca</name>
    <name type="common">Giant panda</name>
    <dbReference type="NCBI Taxonomy" id="9646"/>
    <lineage>
        <taxon>Eukaryota</taxon>
        <taxon>Metazoa</taxon>
        <taxon>Chordata</taxon>
        <taxon>Craniata</taxon>
        <taxon>Vertebrata</taxon>
        <taxon>Euteleostomi</taxon>
        <taxon>Mammalia</taxon>
        <taxon>Eutheria</taxon>
        <taxon>Laurasiatheria</taxon>
        <taxon>Carnivora</taxon>
        <taxon>Caniformia</taxon>
        <taxon>Ursidae</taxon>
        <taxon>Ailuropoda</taxon>
    </lineage>
</organism>
<feature type="region of interest" description="Disordered" evidence="1">
    <location>
        <begin position="234"/>
        <end position="280"/>
    </location>
</feature>
<name>D2I502_AILME</name>
<accession>D2I502</accession>
<evidence type="ECO:0000256" key="1">
    <source>
        <dbReference type="SAM" id="MobiDB-lite"/>
    </source>
</evidence>
<dbReference type="InParanoid" id="D2I502"/>
<evidence type="ECO:0000313" key="2">
    <source>
        <dbReference type="EMBL" id="EFB23456.1"/>
    </source>
</evidence>
<gene>
    <name evidence="2" type="ORF">PANDA_020714</name>
</gene>
<sequence length="280" mass="30266">MVPAYRANGKRKKDSKDGSLNTKTQKCKFEHNRRNPQEYLLKVHTGAQARSNDSGHPGVVKKSKCLTSSPKSFSPAAVEGLPHQALAATQASTREPGGSEPWSPRRGLPEGRRRGSFGGSDPGTSAPSADREAGTVLGILCTKAEGRLRPLGLRHRGRVVSVSEDFCPEAMLPEQGRMDRQEMLLEELAPVGPAHVPPNIHLESPALQVMAPAPEALVAEAWIPQAGLPELGYGAAGDCQPFLDPGKRPRPKTDPGCPAEHREELQCKELQDSKEVEEQF</sequence>
<dbReference type="AlphaFoldDB" id="D2I502"/>
<protein>
    <submittedName>
        <fullName evidence="2">Uncharacterized protein</fullName>
    </submittedName>
</protein>
<feature type="region of interest" description="Disordered" evidence="1">
    <location>
        <begin position="1"/>
        <end position="131"/>
    </location>
</feature>
<reference evidence="2" key="1">
    <citation type="journal article" date="2010" name="Nature">
        <title>The sequence and de novo assembly of the giant panda genome.</title>
        <authorList>
            <person name="Li R."/>
            <person name="Fan W."/>
            <person name="Tian G."/>
            <person name="Zhu H."/>
            <person name="He L."/>
            <person name="Cai J."/>
            <person name="Huang Q."/>
            <person name="Cai Q."/>
            <person name="Li B."/>
            <person name="Bai Y."/>
            <person name="Zhang Z."/>
            <person name="Zhang Y."/>
            <person name="Wang W."/>
            <person name="Li J."/>
            <person name="Wei F."/>
            <person name="Li H."/>
            <person name="Jian M."/>
            <person name="Li J."/>
            <person name="Zhang Z."/>
            <person name="Nielsen R."/>
            <person name="Li D."/>
            <person name="Gu W."/>
            <person name="Yang Z."/>
            <person name="Xuan Z."/>
            <person name="Ryder O.A."/>
            <person name="Leung F.C."/>
            <person name="Zhou Y."/>
            <person name="Cao J."/>
            <person name="Sun X."/>
            <person name="Fu Y."/>
            <person name="Fang X."/>
            <person name="Guo X."/>
            <person name="Wang B."/>
            <person name="Hou R."/>
            <person name="Shen F."/>
            <person name="Mu B."/>
            <person name="Ni P."/>
            <person name="Lin R."/>
            <person name="Qian W."/>
            <person name="Wang G."/>
            <person name="Yu C."/>
            <person name="Nie W."/>
            <person name="Wang J."/>
            <person name="Wu Z."/>
            <person name="Liang H."/>
            <person name="Min J."/>
            <person name="Wu Q."/>
            <person name="Cheng S."/>
            <person name="Ruan J."/>
            <person name="Wang M."/>
            <person name="Shi Z."/>
            <person name="Wen M."/>
            <person name="Liu B."/>
            <person name="Ren X."/>
            <person name="Zheng H."/>
            <person name="Dong D."/>
            <person name="Cook K."/>
            <person name="Shan G."/>
            <person name="Zhang H."/>
            <person name="Kosiol C."/>
            <person name="Xie X."/>
            <person name="Lu Z."/>
            <person name="Zheng H."/>
            <person name="Li Y."/>
            <person name="Steiner C.C."/>
            <person name="Lam T.T."/>
            <person name="Lin S."/>
            <person name="Zhang Q."/>
            <person name="Li G."/>
            <person name="Tian J."/>
            <person name="Gong T."/>
            <person name="Liu H."/>
            <person name="Zhang D."/>
            <person name="Fang L."/>
            <person name="Ye C."/>
            <person name="Zhang J."/>
            <person name="Hu W."/>
            <person name="Xu A."/>
            <person name="Ren Y."/>
            <person name="Zhang G."/>
            <person name="Bruford M.W."/>
            <person name="Li Q."/>
            <person name="Ma L."/>
            <person name="Guo Y."/>
            <person name="An N."/>
            <person name="Hu Y."/>
            <person name="Zheng Y."/>
            <person name="Shi Y."/>
            <person name="Li Z."/>
            <person name="Liu Q."/>
            <person name="Chen Y."/>
            <person name="Zhao J."/>
            <person name="Qu N."/>
            <person name="Zhao S."/>
            <person name="Tian F."/>
            <person name="Wang X."/>
            <person name="Wang H."/>
            <person name="Xu L."/>
            <person name="Liu X."/>
            <person name="Vinar T."/>
            <person name="Wang Y."/>
            <person name="Lam T.W."/>
            <person name="Yiu S.M."/>
            <person name="Liu S."/>
            <person name="Zhang H."/>
            <person name="Li D."/>
            <person name="Huang Y."/>
            <person name="Wang X."/>
            <person name="Yang G."/>
            <person name="Jiang Z."/>
            <person name="Wang J."/>
            <person name="Qin N."/>
            <person name="Li L."/>
            <person name="Li J."/>
            <person name="Bolund L."/>
            <person name="Kristiansen K."/>
            <person name="Wong G.K."/>
            <person name="Olson M."/>
            <person name="Zhang X."/>
            <person name="Li S."/>
            <person name="Yang H."/>
            <person name="Wang J."/>
            <person name="Wang J."/>
        </authorList>
    </citation>
    <scope>NUCLEOTIDE SEQUENCE [LARGE SCALE GENOMIC DNA]</scope>
</reference>
<feature type="compositionally biased region" description="Basic and acidic residues" evidence="1">
    <location>
        <begin position="245"/>
        <end position="280"/>
    </location>
</feature>
<dbReference type="EMBL" id="GL194579">
    <property type="protein sequence ID" value="EFB23456.1"/>
    <property type="molecule type" value="Genomic_DNA"/>
</dbReference>
<feature type="compositionally biased region" description="Basic and acidic residues" evidence="1">
    <location>
        <begin position="27"/>
        <end position="36"/>
    </location>
</feature>
<proteinExistence type="predicted"/>